<evidence type="ECO:0000313" key="1">
    <source>
        <dbReference type="EMBL" id="SYX83207.1"/>
    </source>
</evidence>
<organism evidence="1 2">
    <name type="scientific">Paenibacillus alvei</name>
    <name type="common">Bacillus alvei</name>
    <dbReference type="NCBI Taxonomy" id="44250"/>
    <lineage>
        <taxon>Bacteria</taxon>
        <taxon>Bacillati</taxon>
        <taxon>Bacillota</taxon>
        <taxon>Bacilli</taxon>
        <taxon>Bacillales</taxon>
        <taxon>Paenibacillaceae</taxon>
        <taxon>Paenibacillus</taxon>
    </lineage>
</organism>
<reference evidence="2" key="1">
    <citation type="submission" date="2018-08" db="EMBL/GenBank/DDBJ databases">
        <authorList>
            <person name="Chevrot R."/>
        </authorList>
    </citation>
    <scope>NUCLEOTIDE SEQUENCE [LARGE SCALE GENOMIC DNA]</scope>
</reference>
<dbReference type="Proteomes" id="UP000304148">
    <property type="component" value="Chromosome"/>
</dbReference>
<dbReference type="EMBL" id="LS992241">
    <property type="protein sequence ID" value="SYX83207.1"/>
    <property type="molecule type" value="Genomic_DNA"/>
</dbReference>
<sequence>MSVPSSIPVNVGDTHILGRYAGCHNIFHDYTFECVMIKDTCLNWGDLTLWRGVNTL</sequence>
<gene>
    <name evidence="1" type="ORF">PBLR_11629</name>
</gene>
<evidence type="ECO:0000313" key="2">
    <source>
        <dbReference type="Proteomes" id="UP000304148"/>
    </source>
</evidence>
<protein>
    <submittedName>
        <fullName evidence="1">Uncharacterized protein</fullName>
    </submittedName>
</protein>
<dbReference type="AlphaFoldDB" id="A0A383R7T4"/>
<accession>A0A383R7T4</accession>
<proteinExistence type="predicted"/>
<name>A0A383R7T4_PAEAL</name>